<gene>
    <name evidence="2" type="ORF">FQ154_13550</name>
</gene>
<name>A0A5B0EAY8_9MICC</name>
<dbReference type="Proteomes" id="UP000323856">
    <property type="component" value="Unassembled WGS sequence"/>
</dbReference>
<feature type="transmembrane region" description="Helical" evidence="1">
    <location>
        <begin position="73"/>
        <end position="92"/>
    </location>
</feature>
<keyword evidence="1" id="KW-1133">Transmembrane helix</keyword>
<dbReference type="AlphaFoldDB" id="A0A5B0EAY8"/>
<feature type="transmembrane region" description="Helical" evidence="1">
    <location>
        <begin position="6"/>
        <end position="23"/>
    </location>
</feature>
<evidence type="ECO:0000256" key="1">
    <source>
        <dbReference type="SAM" id="Phobius"/>
    </source>
</evidence>
<dbReference type="RefSeq" id="WP_007271474.1">
    <property type="nucleotide sequence ID" value="NZ_VOBL01000014.1"/>
</dbReference>
<proteinExistence type="predicted"/>
<sequence length="95" mass="10198">MSLFVWLYGMIASVLLSFLYLAITPMDISPGEQIAVMAAGAVILVFAPMANIFHRQVAAIAYEPLRLRPVPVVGLIVLALLVAGNIMLSFVLQVG</sequence>
<feature type="transmembrane region" description="Helical" evidence="1">
    <location>
        <begin position="35"/>
        <end position="53"/>
    </location>
</feature>
<evidence type="ECO:0000313" key="3">
    <source>
        <dbReference type="Proteomes" id="UP000323856"/>
    </source>
</evidence>
<keyword evidence="1" id="KW-0472">Membrane</keyword>
<protein>
    <submittedName>
        <fullName evidence="2">Uncharacterized protein</fullName>
    </submittedName>
</protein>
<accession>A0A5B0EAY8</accession>
<reference evidence="2 3" key="1">
    <citation type="submission" date="2019-07" db="EMBL/GenBank/DDBJ databases">
        <title>Analysis of the biochemical properties, biological activity and biotechnological potential of siderophores and biosurfactants produced by Antarctic psychrotolerant bacteria.</title>
        <authorList>
            <person name="Styczynski M."/>
            <person name="Krucon T."/>
            <person name="Decewicz P."/>
            <person name="Dziewit L."/>
        </authorList>
    </citation>
    <scope>NUCLEOTIDE SEQUENCE [LARGE SCALE GENOMIC DNA]</scope>
    <source>
        <strain evidence="2 3">ANT_H27</strain>
    </source>
</reference>
<keyword evidence="1" id="KW-0812">Transmembrane</keyword>
<evidence type="ECO:0000313" key="2">
    <source>
        <dbReference type="EMBL" id="KAA0975816.1"/>
    </source>
</evidence>
<organism evidence="2 3">
    <name type="scientific">Paeniglutamicibacter gangotriensis</name>
    <dbReference type="NCBI Taxonomy" id="254787"/>
    <lineage>
        <taxon>Bacteria</taxon>
        <taxon>Bacillati</taxon>
        <taxon>Actinomycetota</taxon>
        <taxon>Actinomycetes</taxon>
        <taxon>Micrococcales</taxon>
        <taxon>Micrococcaceae</taxon>
        <taxon>Paeniglutamicibacter</taxon>
    </lineage>
</organism>
<comment type="caution">
    <text evidence="2">The sequence shown here is derived from an EMBL/GenBank/DDBJ whole genome shotgun (WGS) entry which is preliminary data.</text>
</comment>
<dbReference type="EMBL" id="VOBL01000014">
    <property type="protein sequence ID" value="KAA0975816.1"/>
    <property type="molecule type" value="Genomic_DNA"/>
</dbReference>
<dbReference type="OrthoDB" id="3730462at2"/>